<protein>
    <submittedName>
        <fullName evidence="4">Heat shock protein STI-like</fullName>
    </submittedName>
</protein>
<evidence type="ECO:0000256" key="1">
    <source>
        <dbReference type="ARBA" id="ARBA00022737"/>
    </source>
</evidence>
<evidence type="ECO:0000256" key="2">
    <source>
        <dbReference type="ARBA" id="ARBA00022803"/>
    </source>
</evidence>
<dbReference type="AlphaFoldDB" id="A0A392TS68"/>
<keyword evidence="4" id="KW-0346">Stress response</keyword>
<dbReference type="Proteomes" id="UP000265520">
    <property type="component" value="Unassembled WGS sequence"/>
</dbReference>
<feature type="non-terminal residue" evidence="4">
    <location>
        <position position="1"/>
    </location>
</feature>
<dbReference type="GO" id="GO:0051879">
    <property type="term" value="F:Hsp90 protein binding"/>
    <property type="evidence" value="ECO:0007669"/>
    <property type="project" value="TreeGrafter"/>
</dbReference>
<sequence length="68" mass="7843">LKPHWSKGYSRLGAAHYGLSQYDNAVWAYKKGLEIDTAIQDYWKALEFDDQDVSFLINRAAVYLDMGK</sequence>
<dbReference type="Gene3D" id="1.25.40.10">
    <property type="entry name" value="Tetratricopeptide repeat domain"/>
    <property type="match status" value="2"/>
</dbReference>
<dbReference type="EMBL" id="LXQA010642505">
    <property type="protein sequence ID" value="MCI63729.1"/>
    <property type="molecule type" value="Genomic_DNA"/>
</dbReference>
<dbReference type="InterPro" id="IPR019734">
    <property type="entry name" value="TPR_rpt"/>
</dbReference>
<organism evidence="4 5">
    <name type="scientific">Trifolium medium</name>
    <dbReference type="NCBI Taxonomy" id="97028"/>
    <lineage>
        <taxon>Eukaryota</taxon>
        <taxon>Viridiplantae</taxon>
        <taxon>Streptophyta</taxon>
        <taxon>Embryophyta</taxon>
        <taxon>Tracheophyta</taxon>
        <taxon>Spermatophyta</taxon>
        <taxon>Magnoliopsida</taxon>
        <taxon>eudicotyledons</taxon>
        <taxon>Gunneridae</taxon>
        <taxon>Pentapetalae</taxon>
        <taxon>rosids</taxon>
        <taxon>fabids</taxon>
        <taxon>Fabales</taxon>
        <taxon>Fabaceae</taxon>
        <taxon>Papilionoideae</taxon>
        <taxon>50 kb inversion clade</taxon>
        <taxon>NPAAA clade</taxon>
        <taxon>Hologalegina</taxon>
        <taxon>IRL clade</taxon>
        <taxon>Trifolieae</taxon>
        <taxon>Trifolium</taxon>
    </lineage>
</organism>
<dbReference type="SUPFAM" id="SSF48452">
    <property type="entry name" value="TPR-like"/>
    <property type="match status" value="1"/>
</dbReference>
<dbReference type="PROSITE" id="PS50005">
    <property type="entry name" value="TPR"/>
    <property type="match status" value="1"/>
</dbReference>
<feature type="repeat" description="TPR" evidence="3">
    <location>
        <begin position="6"/>
        <end position="39"/>
    </location>
</feature>
<reference evidence="4 5" key="1">
    <citation type="journal article" date="2018" name="Front. Plant Sci.">
        <title>Red Clover (Trifolium pratense) and Zigzag Clover (T. medium) - A Picture of Genomic Similarities and Differences.</title>
        <authorList>
            <person name="Dluhosova J."/>
            <person name="Istvanek J."/>
            <person name="Nedelnik J."/>
            <person name="Repkova J."/>
        </authorList>
    </citation>
    <scope>NUCLEOTIDE SEQUENCE [LARGE SCALE GENOMIC DNA]</scope>
    <source>
        <strain evidence="5">cv. 10/8</strain>
        <tissue evidence="4">Leaf</tissue>
    </source>
</reference>
<dbReference type="PANTHER" id="PTHR22904">
    <property type="entry name" value="TPR REPEAT CONTAINING PROTEIN"/>
    <property type="match status" value="1"/>
</dbReference>
<keyword evidence="5" id="KW-1185">Reference proteome</keyword>
<evidence type="ECO:0000313" key="4">
    <source>
        <dbReference type="EMBL" id="MCI63729.1"/>
    </source>
</evidence>
<comment type="caution">
    <text evidence="4">The sequence shown here is derived from an EMBL/GenBank/DDBJ whole genome shotgun (WGS) entry which is preliminary data.</text>
</comment>
<keyword evidence="1" id="KW-0677">Repeat</keyword>
<dbReference type="InterPro" id="IPR011990">
    <property type="entry name" value="TPR-like_helical_dom_sf"/>
</dbReference>
<name>A0A392TS68_9FABA</name>
<accession>A0A392TS68</accession>
<dbReference type="PANTHER" id="PTHR22904:SF533">
    <property type="entry name" value="HSP70-HSP90 ORGANIZING PROTEIN 3"/>
    <property type="match status" value="1"/>
</dbReference>
<evidence type="ECO:0000313" key="5">
    <source>
        <dbReference type="Proteomes" id="UP000265520"/>
    </source>
</evidence>
<evidence type="ECO:0000256" key="3">
    <source>
        <dbReference type="PROSITE-ProRule" id="PRU00339"/>
    </source>
</evidence>
<feature type="non-terminal residue" evidence="4">
    <location>
        <position position="68"/>
    </location>
</feature>
<proteinExistence type="predicted"/>
<keyword evidence="2 3" id="KW-0802">TPR repeat</keyword>